<dbReference type="Proteomes" id="UP001190700">
    <property type="component" value="Unassembled WGS sequence"/>
</dbReference>
<protein>
    <submittedName>
        <fullName evidence="1">Uncharacterized protein</fullName>
    </submittedName>
</protein>
<organism evidence="1 2">
    <name type="scientific">Cymbomonas tetramitiformis</name>
    <dbReference type="NCBI Taxonomy" id="36881"/>
    <lineage>
        <taxon>Eukaryota</taxon>
        <taxon>Viridiplantae</taxon>
        <taxon>Chlorophyta</taxon>
        <taxon>Pyramimonadophyceae</taxon>
        <taxon>Pyramimonadales</taxon>
        <taxon>Pyramimonadaceae</taxon>
        <taxon>Cymbomonas</taxon>
    </lineage>
</organism>
<proteinExistence type="predicted"/>
<evidence type="ECO:0000313" key="1">
    <source>
        <dbReference type="EMBL" id="KAK3286427.1"/>
    </source>
</evidence>
<dbReference type="AlphaFoldDB" id="A0AAE0LIH5"/>
<comment type="caution">
    <text evidence="1">The sequence shown here is derived from an EMBL/GenBank/DDBJ whole genome shotgun (WGS) entry which is preliminary data.</text>
</comment>
<name>A0AAE0LIH5_9CHLO</name>
<sequence>MLFVGQAAYLLKRISYRRSDMSWVQVGAYVVLLLSQVRHLDGLHVMQPGDATTTGRLPTYSKNAGYVARNGLATYNGSVAEAIQAGRRGYVYRIRNFLPSTLAEDLHQELKDSFETKRIENETERSAFLYTTNSAGSNAKTRSNENWAQRRQASNQVRPCGLLLLLLLAPPSAAQGWHVLNQACRRCGGEVVVSTQSCPRLARPEP</sequence>
<keyword evidence="2" id="KW-1185">Reference proteome</keyword>
<feature type="non-terminal residue" evidence="1">
    <location>
        <position position="206"/>
    </location>
</feature>
<accession>A0AAE0LIH5</accession>
<dbReference type="EMBL" id="LGRX02001271">
    <property type="protein sequence ID" value="KAK3286427.1"/>
    <property type="molecule type" value="Genomic_DNA"/>
</dbReference>
<evidence type="ECO:0000313" key="2">
    <source>
        <dbReference type="Proteomes" id="UP001190700"/>
    </source>
</evidence>
<reference evidence="1 2" key="1">
    <citation type="journal article" date="2015" name="Genome Biol. Evol.">
        <title>Comparative Genomics of a Bacterivorous Green Alga Reveals Evolutionary Causalities and Consequences of Phago-Mixotrophic Mode of Nutrition.</title>
        <authorList>
            <person name="Burns J.A."/>
            <person name="Paasch A."/>
            <person name="Narechania A."/>
            <person name="Kim E."/>
        </authorList>
    </citation>
    <scope>NUCLEOTIDE SEQUENCE [LARGE SCALE GENOMIC DNA]</scope>
    <source>
        <strain evidence="1 2">PLY_AMNH</strain>
    </source>
</reference>
<gene>
    <name evidence="1" type="ORF">CYMTET_6019</name>
</gene>